<feature type="compositionally biased region" description="Polar residues" evidence="1">
    <location>
        <begin position="1503"/>
        <end position="1521"/>
    </location>
</feature>
<reference evidence="3" key="1">
    <citation type="submission" date="2021-04" db="EMBL/GenBank/DDBJ databases">
        <authorList>
            <consortium name="Molecular Ecology Group"/>
        </authorList>
    </citation>
    <scope>NUCLEOTIDE SEQUENCE</scope>
</reference>
<feature type="region of interest" description="Disordered" evidence="1">
    <location>
        <begin position="1299"/>
        <end position="1377"/>
    </location>
</feature>
<feature type="compositionally biased region" description="Polar residues" evidence="1">
    <location>
        <begin position="805"/>
        <end position="816"/>
    </location>
</feature>
<proteinExistence type="predicted"/>
<protein>
    <recommendedName>
        <fullName evidence="2">GLTSCR protein conserved domain-containing protein</fullName>
    </recommendedName>
</protein>
<feature type="domain" description="GLTSCR protein conserved" evidence="2">
    <location>
        <begin position="932"/>
        <end position="1004"/>
    </location>
</feature>
<feature type="compositionally biased region" description="Low complexity" evidence="1">
    <location>
        <begin position="1199"/>
        <end position="1217"/>
    </location>
</feature>
<accession>A0A8S4A0I5</accession>
<evidence type="ECO:0000313" key="4">
    <source>
        <dbReference type="Proteomes" id="UP000678393"/>
    </source>
</evidence>
<dbReference type="OrthoDB" id="2556847at2759"/>
<evidence type="ECO:0000256" key="1">
    <source>
        <dbReference type="SAM" id="MobiDB-lite"/>
    </source>
</evidence>
<evidence type="ECO:0000313" key="3">
    <source>
        <dbReference type="EMBL" id="CAG5132486.1"/>
    </source>
</evidence>
<feature type="region of interest" description="Disordered" evidence="1">
    <location>
        <begin position="753"/>
        <end position="795"/>
    </location>
</feature>
<feature type="region of interest" description="Disordered" evidence="1">
    <location>
        <begin position="1193"/>
        <end position="1280"/>
    </location>
</feature>
<feature type="compositionally biased region" description="Basic residues" evidence="1">
    <location>
        <begin position="339"/>
        <end position="350"/>
    </location>
</feature>
<gene>
    <name evidence="3" type="ORF">CUNI_LOCUS18044</name>
</gene>
<dbReference type="EMBL" id="CAJHNH020005434">
    <property type="protein sequence ID" value="CAG5132486.1"/>
    <property type="molecule type" value="Genomic_DNA"/>
</dbReference>
<organism evidence="3 4">
    <name type="scientific">Candidula unifasciata</name>
    <dbReference type="NCBI Taxonomy" id="100452"/>
    <lineage>
        <taxon>Eukaryota</taxon>
        <taxon>Metazoa</taxon>
        <taxon>Spiralia</taxon>
        <taxon>Lophotrochozoa</taxon>
        <taxon>Mollusca</taxon>
        <taxon>Gastropoda</taxon>
        <taxon>Heterobranchia</taxon>
        <taxon>Euthyneura</taxon>
        <taxon>Panpulmonata</taxon>
        <taxon>Eupulmonata</taxon>
        <taxon>Stylommatophora</taxon>
        <taxon>Helicina</taxon>
        <taxon>Helicoidea</taxon>
        <taxon>Geomitridae</taxon>
        <taxon>Candidula</taxon>
    </lineage>
</organism>
<feature type="compositionally biased region" description="Acidic residues" evidence="1">
    <location>
        <begin position="1268"/>
        <end position="1280"/>
    </location>
</feature>
<feature type="region of interest" description="Disordered" evidence="1">
    <location>
        <begin position="1491"/>
        <end position="1522"/>
    </location>
</feature>
<name>A0A8S4A0I5_9EUPU</name>
<feature type="compositionally biased region" description="Pro residues" evidence="1">
    <location>
        <begin position="322"/>
        <end position="333"/>
    </location>
</feature>
<dbReference type="InterPro" id="IPR015671">
    <property type="entry name" value="GSCR1_dom"/>
</dbReference>
<sequence>MGTQLINTGGGNVIRASLAPGTHTIMPSGGTASRQIVLPSGHTMIPQQGNTGTSGMAKNVVLRQLNHPNMSSVIYQSGQGGQLIHSQPTLISSGSGLQVVNTAGGHGNQVQLIAQPSLNQGGIGQQQGTVMNLINNSGNGNQITGLMPGQNIFVNGQVLSIGQLGSLGVPQLQVQQNSQGGMTLADINAQFQSSAPHLVIQQGGQQQQIVLQPKNNPSPSFMTNAVLSHRFISGLPGNKTARTPTPNASSASSTPVMTPTPSTPTPTPTPELIADFTGGKSSQSIDIFKQALDMSDIDLQSFEDDISFLDDTAGCFSSITPQPAPQTPAPPVKPAIKPAKSKSKASKSRSKNVQPVVNVTLHNSILSMQNPQEQNVTLNPQQRIVTANGQVYVLSGNNFVLQQSASSASQITSHITPVSSVASIATATNRTQMSVSPGYHLDSKGHIQQGPNPATYQNLTLPRQIKVEPNTVPVSLGQNSVFSFSESDRKTFIKASPGGCADFTVTSSAPASAARYNTYTTVSFISSQPTISPSSADSNQMQSMQLKNQKISTLGGTFIKQTPISSVIKQENLTDFNQPVSNFQSFSLPVSNFQTFNQAVSGVQSFNHSALSHIQSSPHMAASATTPTTSYPSPTSSFSAVSSPVVISSASFSAVVTTTTQSHQMTIMSTSHMASSQQGLVSTTNSYQPHLSASKERDPASVKTMIPIRIADCTLMLSLTPGEKERLESKLSQMSKKDQEEFLMHQQGLIRRSHQMQVEQQLKQQQQKQMLQPKHPQPQDFQQQEPSQPQKQTPQMMQYLPSPRLDQQQPQLSHAESYSPVARLAQSTQGNGLPELMSPQMSLGLPTTVQELMEKPEAEQQISLQPFSSQKPTDPSQQLHHAPSPQQQQQQQQMYQNLQQRTVSLPQTCGPVQTFGVAQIGRCLAEQQLLRDRSLAMEPDVSTPFKSFSDAMRRLVRYHTLQDHKPDEGSKAHKIWDARYSKLCDYLVRKKRCYMRRYHKMMLYRDLCLDKQPDYIQNLLCFNEQLRAGIDSDKEEAISNPDLFDPTKPGYRRNGPATSFETKTEDAGCLRRVATESCVMDSKHRHLILKRNRSPVSEYGSELGGYAQSPSLKRAATEKGLTGMLKLVIKRRTLDNFIVKNSVEDVKALPRDFRPVVDVEKSDSEYEFDTSAADVSKNQPVIVRRRTLSLTSHQTSFDAGSESGSASSHAEETAGQSSEEEGENLEEDGEESDEDEDFEEKSSGDNDEFVDHDRKTKQDYISFGGDIDSNDVECDSDDSCDEDADALMGIDARVSEQASPYFEVSKTGASNHSSSSAGHNTDIGNYHSKDSRSPNGSCDTSAASDVAFDPGLPYSDSVHNRANCNDHKNGGSVRGSVEHRKFTFGASAGDGSRRFCTTSHVSLPAEEEEVEYVADSPVSVLEKEAARTGLPSSTLFTTPNKNLLATDAMFNSDDEDDVRGSARLVSKFEIDNKDPQSSMIDESVRSVIDSVLNDDGDDDNHKGPQTNWATSTHKLQPSTGHRNLFHHFSSSVLLPSGRDSNRDITVPKNLKS</sequence>
<feature type="compositionally biased region" description="Basic and acidic residues" evidence="1">
    <location>
        <begin position="1240"/>
        <end position="1258"/>
    </location>
</feature>
<feature type="compositionally biased region" description="Low complexity" evidence="1">
    <location>
        <begin position="755"/>
        <end position="795"/>
    </location>
</feature>
<feature type="region of interest" description="Disordered" evidence="1">
    <location>
        <begin position="804"/>
        <end position="823"/>
    </location>
</feature>
<feature type="compositionally biased region" description="Low complexity" evidence="1">
    <location>
        <begin position="1307"/>
        <end position="1321"/>
    </location>
</feature>
<feature type="region of interest" description="Disordered" evidence="1">
    <location>
        <begin position="319"/>
        <end position="353"/>
    </location>
</feature>
<comment type="caution">
    <text evidence="3">The sequence shown here is derived from an EMBL/GenBank/DDBJ whole genome shotgun (WGS) entry which is preliminary data.</text>
</comment>
<feature type="compositionally biased region" description="Low complexity" evidence="1">
    <location>
        <begin position="240"/>
        <end position="260"/>
    </location>
</feature>
<feature type="compositionally biased region" description="Polar residues" evidence="1">
    <location>
        <begin position="1333"/>
        <end position="1343"/>
    </location>
</feature>
<keyword evidence="4" id="KW-1185">Reference proteome</keyword>
<feature type="compositionally biased region" description="Acidic residues" evidence="1">
    <location>
        <begin position="1218"/>
        <end position="1239"/>
    </location>
</feature>
<evidence type="ECO:0000259" key="2">
    <source>
        <dbReference type="Pfam" id="PF15249"/>
    </source>
</evidence>
<dbReference type="Proteomes" id="UP000678393">
    <property type="component" value="Unassembled WGS sequence"/>
</dbReference>
<feature type="compositionally biased region" description="Low complexity" evidence="1">
    <location>
        <begin position="876"/>
        <end position="897"/>
    </location>
</feature>
<feature type="region of interest" description="Disordered" evidence="1">
    <location>
        <begin position="234"/>
        <end position="270"/>
    </location>
</feature>
<feature type="region of interest" description="Disordered" evidence="1">
    <location>
        <begin position="867"/>
        <end position="897"/>
    </location>
</feature>
<feature type="region of interest" description="Disordered" evidence="1">
    <location>
        <begin position="1037"/>
        <end position="1059"/>
    </location>
</feature>
<dbReference type="Pfam" id="PF15249">
    <property type="entry name" value="GLTSCR1"/>
    <property type="match status" value="1"/>
</dbReference>
<feature type="region of interest" description="Disordered" evidence="1">
    <location>
        <begin position="1533"/>
        <end position="1552"/>
    </location>
</feature>